<keyword evidence="2" id="KW-1185">Reference proteome</keyword>
<evidence type="ECO:0008006" key="3">
    <source>
        <dbReference type="Google" id="ProtNLM"/>
    </source>
</evidence>
<dbReference type="EMBL" id="AP028213">
    <property type="protein sequence ID" value="BEI89824.1"/>
    <property type="molecule type" value="Genomic_DNA"/>
</dbReference>
<reference evidence="1" key="1">
    <citation type="journal article" date="2023" name="BMC Genomics">
        <title>Chromosome-level genome assemblies of Cutaneotrichosporon spp. (Trichosporonales, Basidiomycota) reveal imbalanced evolution between nucleotide sequences and chromosome synteny.</title>
        <authorList>
            <person name="Kobayashi Y."/>
            <person name="Kayamori A."/>
            <person name="Aoki K."/>
            <person name="Shiwa Y."/>
            <person name="Matsutani M."/>
            <person name="Fujita N."/>
            <person name="Sugita T."/>
            <person name="Iwasaki W."/>
            <person name="Tanaka N."/>
            <person name="Takashima M."/>
        </authorList>
    </citation>
    <scope>NUCLEOTIDE SEQUENCE</scope>
    <source>
        <strain evidence="1">HIS019</strain>
    </source>
</reference>
<dbReference type="Proteomes" id="UP001233271">
    <property type="component" value="Chromosome 2"/>
</dbReference>
<dbReference type="KEGG" id="ccac:CcaHIS019_0211860"/>
<dbReference type="PROSITE" id="PS50231">
    <property type="entry name" value="RICIN_B_LECTIN"/>
    <property type="match status" value="1"/>
</dbReference>
<dbReference type="Gene3D" id="2.80.10.50">
    <property type="match status" value="1"/>
</dbReference>
<accession>A0AA48KYW3</accession>
<evidence type="ECO:0000313" key="2">
    <source>
        <dbReference type="Proteomes" id="UP001233271"/>
    </source>
</evidence>
<gene>
    <name evidence="1" type="ORF">CcaverHIS019_0211860</name>
</gene>
<protein>
    <recommendedName>
        <fullName evidence="3">Ricin B lectin domain-containing protein</fullName>
    </recommendedName>
</protein>
<dbReference type="GeneID" id="85493695"/>
<evidence type="ECO:0000313" key="1">
    <source>
        <dbReference type="EMBL" id="BEI89824.1"/>
    </source>
</evidence>
<dbReference type="RefSeq" id="XP_060455090.1">
    <property type="nucleotide sequence ID" value="XM_060598281.1"/>
</dbReference>
<organism evidence="1 2">
    <name type="scientific">Cutaneotrichosporon cavernicola</name>
    <dbReference type="NCBI Taxonomy" id="279322"/>
    <lineage>
        <taxon>Eukaryota</taxon>
        <taxon>Fungi</taxon>
        <taxon>Dikarya</taxon>
        <taxon>Basidiomycota</taxon>
        <taxon>Agaricomycotina</taxon>
        <taxon>Tremellomycetes</taxon>
        <taxon>Trichosporonales</taxon>
        <taxon>Trichosporonaceae</taxon>
        <taxon>Cutaneotrichosporon</taxon>
    </lineage>
</organism>
<sequence>MLILILSLLAPVLASTLSPKSAPHLCLSQSGEPGSAPLSLLNCKDAGAWRRDDCAFLWQRDETWCLGAGLKQIHPYLDYRACDGDNTEVYRCNTAGIGWFPDETGQVRASDAAFCLDVRDGKFELGARVQIWSCHEVGHKDFGSQQWVISE</sequence>
<proteinExistence type="predicted"/>
<name>A0AA48KYW3_9TREE</name>
<dbReference type="AlphaFoldDB" id="A0AA48KYW3"/>
<dbReference type="InterPro" id="IPR035992">
    <property type="entry name" value="Ricin_B-like_lectins"/>
</dbReference>
<dbReference type="SUPFAM" id="SSF50370">
    <property type="entry name" value="Ricin B-like lectins"/>
    <property type="match status" value="1"/>
</dbReference>